<name>A0A1S3I9Y6_LINAN</name>
<dbReference type="AlphaFoldDB" id="A0A1S3I9Y6"/>
<sequence length="492" mass="53902">MVLTRSEYRHVYPSDKGPRGKRTARNPANTGGKTSRREEQTTESVPEIQETDDKTSLRNCKRQSEPEMEFAFQTPPYKTCKLSPSGGSLAQASRALFGTTEDGTARQDNSPFKPLPLLDVDLSPSSSVHGNPHMSTSNTHFTGQSATCFSPAKSDDGISCNFDLSPNRGTKVKFDTQRQWSFSSDTFLEETVHCCFDSDPEDITVSQSKTLSFCSDDCDDNRMKSPLFFGTQDGSLALIDCKTPTKGPGSGVKKARAEFKRLLDPSLNAQADTHDIVNTETASEKLKKTFSTKAPISSRRTKCTISSPEGIRVKQEQSSGLQAEPNGKKIMPLNLDIVPEQKETRSEFSCILEGNYPFRPFNSVVVNQEREVNVTSLGGNRTSSGEMKLRNRFITKTPLSEGLLTCDESVIGSLGSFGSVSPQCDLDKKNQLNNQKTVKTVGSLFGVGNVKEEADSSDVGKVGQTSKEMWKIVPKTENRTKGATVLLVKVVK</sequence>
<dbReference type="GeneID" id="106162087"/>
<reference evidence="3" key="1">
    <citation type="submission" date="2025-08" db="UniProtKB">
        <authorList>
            <consortium name="RefSeq"/>
        </authorList>
    </citation>
    <scope>IDENTIFICATION</scope>
    <source>
        <tissue evidence="3">Gonads</tissue>
    </source>
</reference>
<evidence type="ECO:0000256" key="1">
    <source>
        <dbReference type="SAM" id="MobiDB-lite"/>
    </source>
</evidence>
<feature type="region of interest" description="Disordered" evidence="1">
    <location>
        <begin position="1"/>
        <end position="67"/>
    </location>
</feature>
<keyword evidence="2" id="KW-1185">Reference proteome</keyword>
<dbReference type="RefSeq" id="XP_013394671.1">
    <property type="nucleotide sequence ID" value="XM_013539217.1"/>
</dbReference>
<accession>A0A1S3I9Y6</accession>
<dbReference type="Proteomes" id="UP000085678">
    <property type="component" value="Unplaced"/>
</dbReference>
<proteinExistence type="predicted"/>
<evidence type="ECO:0000313" key="2">
    <source>
        <dbReference type="Proteomes" id="UP000085678"/>
    </source>
</evidence>
<organism evidence="2 3">
    <name type="scientific">Lingula anatina</name>
    <name type="common">Brachiopod</name>
    <name type="synonym">Lingula unguis</name>
    <dbReference type="NCBI Taxonomy" id="7574"/>
    <lineage>
        <taxon>Eukaryota</taxon>
        <taxon>Metazoa</taxon>
        <taxon>Spiralia</taxon>
        <taxon>Lophotrochozoa</taxon>
        <taxon>Brachiopoda</taxon>
        <taxon>Linguliformea</taxon>
        <taxon>Lingulata</taxon>
        <taxon>Lingulida</taxon>
        <taxon>Linguloidea</taxon>
        <taxon>Lingulidae</taxon>
        <taxon>Lingula</taxon>
    </lineage>
</organism>
<evidence type="ECO:0000313" key="3">
    <source>
        <dbReference type="RefSeq" id="XP_013394671.1"/>
    </source>
</evidence>
<gene>
    <name evidence="3" type="primary">LOC106162087</name>
</gene>
<feature type="compositionally biased region" description="Basic and acidic residues" evidence="1">
    <location>
        <begin position="1"/>
        <end position="18"/>
    </location>
</feature>
<protein>
    <submittedName>
        <fullName evidence="3">Uncharacterized protein LOC106162087 isoform X2</fullName>
    </submittedName>
</protein>